<feature type="domain" description="C2H2-type" evidence="13">
    <location>
        <begin position="239"/>
        <end position="266"/>
    </location>
</feature>
<feature type="domain" description="C2H2-type" evidence="13">
    <location>
        <begin position="463"/>
        <end position="490"/>
    </location>
</feature>
<dbReference type="SUPFAM" id="SSF57667">
    <property type="entry name" value="beta-beta-alpha zinc fingers"/>
    <property type="match status" value="7"/>
</dbReference>
<reference evidence="14" key="1">
    <citation type="submission" date="2021-05" db="EMBL/GenBank/DDBJ databases">
        <authorList>
            <person name="Alioto T."/>
            <person name="Alioto T."/>
            <person name="Gomez Garrido J."/>
        </authorList>
    </citation>
    <scope>NUCLEOTIDE SEQUENCE</scope>
</reference>
<comment type="subcellular location">
    <subcellularLocation>
        <location evidence="1">Nucleus</location>
    </subcellularLocation>
</comment>
<feature type="domain" description="C2H2-type" evidence="13">
    <location>
        <begin position="430"/>
        <end position="452"/>
    </location>
</feature>
<dbReference type="EMBL" id="HBUE01216086">
    <property type="protein sequence ID" value="CAG6536972.1"/>
    <property type="molecule type" value="Transcribed_RNA"/>
</dbReference>
<dbReference type="GO" id="GO:0000977">
    <property type="term" value="F:RNA polymerase II transcription regulatory region sequence-specific DNA binding"/>
    <property type="evidence" value="ECO:0007669"/>
    <property type="project" value="TreeGrafter"/>
</dbReference>
<feature type="compositionally biased region" description="Polar residues" evidence="12">
    <location>
        <begin position="152"/>
        <end position="161"/>
    </location>
</feature>
<evidence type="ECO:0000256" key="2">
    <source>
        <dbReference type="ARBA" id="ARBA00006991"/>
    </source>
</evidence>
<dbReference type="PANTHER" id="PTHR24409">
    <property type="entry name" value="ZINC FINGER PROTEIN 142"/>
    <property type="match status" value="1"/>
</dbReference>
<feature type="domain" description="C2H2-type" evidence="13">
    <location>
        <begin position="208"/>
        <end position="230"/>
    </location>
</feature>
<dbReference type="FunFam" id="3.30.160.60:FF:001498">
    <property type="entry name" value="Zinc finger protein 404"/>
    <property type="match status" value="1"/>
</dbReference>
<dbReference type="Pfam" id="PF00096">
    <property type="entry name" value="zf-C2H2"/>
    <property type="match status" value="7"/>
</dbReference>
<keyword evidence="4" id="KW-0677">Repeat</keyword>
<keyword evidence="10" id="KW-0539">Nucleus</keyword>
<evidence type="ECO:0000256" key="5">
    <source>
        <dbReference type="ARBA" id="ARBA00022771"/>
    </source>
</evidence>
<dbReference type="GO" id="GO:0000122">
    <property type="term" value="P:negative regulation of transcription by RNA polymerase II"/>
    <property type="evidence" value="ECO:0007669"/>
    <property type="project" value="UniProtKB-ARBA"/>
</dbReference>
<evidence type="ECO:0000256" key="8">
    <source>
        <dbReference type="ARBA" id="ARBA00023125"/>
    </source>
</evidence>
<evidence type="ECO:0000256" key="4">
    <source>
        <dbReference type="ARBA" id="ARBA00022737"/>
    </source>
</evidence>
<feature type="domain" description="C2H2-type" evidence="13">
    <location>
        <begin position="601"/>
        <end position="628"/>
    </location>
</feature>
<feature type="domain" description="C2H2-type" evidence="13">
    <location>
        <begin position="267"/>
        <end position="294"/>
    </location>
</feature>
<dbReference type="AlphaFoldDB" id="A0A8D8HML5"/>
<evidence type="ECO:0000256" key="12">
    <source>
        <dbReference type="SAM" id="MobiDB-lite"/>
    </source>
</evidence>
<keyword evidence="5 11" id="KW-0863">Zinc-finger</keyword>
<feature type="region of interest" description="Disordered" evidence="12">
    <location>
        <begin position="134"/>
        <end position="161"/>
    </location>
</feature>
<feature type="domain" description="C2H2-type" evidence="13">
    <location>
        <begin position="353"/>
        <end position="378"/>
    </location>
</feature>
<dbReference type="FunFam" id="3.30.160.60:FF:001437">
    <property type="entry name" value="Zinc finger protein 594"/>
    <property type="match status" value="1"/>
</dbReference>
<evidence type="ECO:0000256" key="10">
    <source>
        <dbReference type="ARBA" id="ARBA00023242"/>
    </source>
</evidence>
<name>A0A8D8HML5_CULPI</name>
<dbReference type="GO" id="GO:0000981">
    <property type="term" value="F:DNA-binding transcription factor activity, RNA polymerase II-specific"/>
    <property type="evidence" value="ECO:0007669"/>
    <property type="project" value="TreeGrafter"/>
</dbReference>
<dbReference type="EMBL" id="HBUE01216088">
    <property type="protein sequence ID" value="CAG6536974.1"/>
    <property type="molecule type" value="Transcribed_RNA"/>
</dbReference>
<dbReference type="EMBL" id="HBUE01322640">
    <property type="protein sequence ID" value="CAG6588977.1"/>
    <property type="molecule type" value="Transcribed_RNA"/>
</dbReference>
<dbReference type="GO" id="GO:0008270">
    <property type="term" value="F:zinc ion binding"/>
    <property type="evidence" value="ECO:0007669"/>
    <property type="project" value="UniProtKB-KW"/>
</dbReference>
<evidence type="ECO:0000313" key="14">
    <source>
        <dbReference type="EMBL" id="CAG6536972.1"/>
    </source>
</evidence>
<dbReference type="InterPro" id="IPR036236">
    <property type="entry name" value="Znf_C2H2_sf"/>
</dbReference>
<evidence type="ECO:0000259" key="13">
    <source>
        <dbReference type="PROSITE" id="PS50157"/>
    </source>
</evidence>
<dbReference type="PANTHER" id="PTHR24409:SF295">
    <property type="entry name" value="AZ2-RELATED"/>
    <property type="match status" value="1"/>
</dbReference>
<evidence type="ECO:0000256" key="9">
    <source>
        <dbReference type="ARBA" id="ARBA00023163"/>
    </source>
</evidence>
<feature type="domain" description="C2H2-type" evidence="13">
    <location>
        <begin position="324"/>
        <end position="352"/>
    </location>
</feature>
<feature type="domain" description="C2H2-type" evidence="13">
    <location>
        <begin position="516"/>
        <end position="543"/>
    </location>
</feature>
<keyword evidence="6" id="KW-0862">Zinc</keyword>
<dbReference type="Gene3D" id="3.30.160.60">
    <property type="entry name" value="Classic Zinc Finger"/>
    <property type="match status" value="10"/>
</dbReference>
<feature type="domain" description="C2H2-type" evidence="13">
    <location>
        <begin position="659"/>
        <end position="687"/>
    </location>
</feature>
<keyword evidence="8" id="KW-0238">DNA-binding</keyword>
<dbReference type="EMBL" id="HBUE01079623">
    <property type="protein sequence ID" value="CAG6476919.1"/>
    <property type="molecule type" value="Transcribed_RNA"/>
</dbReference>
<dbReference type="InterPro" id="IPR013087">
    <property type="entry name" value="Znf_C2H2_type"/>
</dbReference>
<dbReference type="SMART" id="SM00355">
    <property type="entry name" value="ZnF_C2H2"/>
    <property type="match status" value="15"/>
</dbReference>
<evidence type="ECO:0000256" key="7">
    <source>
        <dbReference type="ARBA" id="ARBA00023015"/>
    </source>
</evidence>
<feature type="domain" description="C2H2-type" evidence="13">
    <location>
        <begin position="631"/>
        <end position="658"/>
    </location>
</feature>
<feature type="domain" description="C2H2-type" evidence="13">
    <location>
        <begin position="296"/>
        <end position="323"/>
    </location>
</feature>
<keyword evidence="7" id="KW-0805">Transcription regulation</keyword>
<evidence type="ECO:0000256" key="3">
    <source>
        <dbReference type="ARBA" id="ARBA00022723"/>
    </source>
</evidence>
<dbReference type="EMBL" id="HBUE01322638">
    <property type="protein sequence ID" value="CAG6588975.1"/>
    <property type="molecule type" value="Transcribed_RNA"/>
</dbReference>
<accession>A0A8D8HML5</accession>
<feature type="domain" description="C2H2-type" evidence="13">
    <location>
        <begin position="180"/>
        <end position="207"/>
    </location>
</feature>
<evidence type="ECO:0000256" key="6">
    <source>
        <dbReference type="ARBA" id="ARBA00022833"/>
    </source>
</evidence>
<evidence type="ECO:0000256" key="1">
    <source>
        <dbReference type="ARBA" id="ARBA00004123"/>
    </source>
</evidence>
<dbReference type="FunFam" id="3.30.160.60:FF:000621">
    <property type="entry name" value="FLT3-interacting zinc finger 1"/>
    <property type="match status" value="1"/>
</dbReference>
<organism evidence="14">
    <name type="scientific">Culex pipiens</name>
    <name type="common">House mosquito</name>
    <dbReference type="NCBI Taxonomy" id="7175"/>
    <lineage>
        <taxon>Eukaryota</taxon>
        <taxon>Metazoa</taxon>
        <taxon>Ecdysozoa</taxon>
        <taxon>Arthropoda</taxon>
        <taxon>Hexapoda</taxon>
        <taxon>Insecta</taxon>
        <taxon>Pterygota</taxon>
        <taxon>Neoptera</taxon>
        <taxon>Endopterygota</taxon>
        <taxon>Diptera</taxon>
        <taxon>Nematocera</taxon>
        <taxon>Culicoidea</taxon>
        <taxon>Culicidae</taxon>
        <taxon>Culicinae</taxon>
        <taxon>Culicini</taxon>
        <taxon>Culex</taxon>
        <taxon>Culex</taxon>
    </lineage>
</organism>
<dbReference type="GO" id="GO:0005634">
    <property type="term" value="C:nucleus"/>
    <property type="evidence" value="ECO:0007669"/>
    <property type="project" value="UniProtKB-SubCell"/>
</dbReference>
<keyword evidence="3" id="KW-0479">Metal-binding</keyword>
<evidence type="ECO:0000256" key="11">
    <source>
        <dbReference type="PROSITE-ProRule" id="PRU00042"/>
    </source>
</evidence>
<protein>
    <submittedName>
        <fullName evidence="14">Zinc finger protein 808</fullName>
    </submittedName>
</protein>
<dbReference type="PROSITE" id="PS50157">
    <property type="entry name" value="ZINC_FINGER_C2H2_2"/>
    <property type="match status" value="13"/>
</dbReference>
<dbReference type="FunFam" id="3.30.160.60:FF:001465">
    <property type="entry name" value="Zinc finger protein 560"/>
    <property type="match status" value="1"/>
</dbReference>
<comment type="similarity">
    <text evidence="2">Belongs to the krueppel C2H2-type zinc-finger protein family.</text>
</comment>
<dbReference type="PROSITE" id="PS00028">
    <property type="entry name" value="ZINC_FINGER_C2H2_1"/>
    <property type="match status" value="14"/>
</dbReference>
<proteinExistence type="inferred from homology"/>
<sequence>MDYNAYNNKLYAAPNQPLPSGSGFFQPGASTSFLKVPNPPIVLKQETVIAPPHSGAATPPVNYSQSAGHHYQDAHQLDQKPIYYSKPLDLQLVANSYAIAQQQQQHQQQQQVFHLSHEYHHEHSNASTISSTVDQQVHHQQQQHQHPGAYSVQPSPVASGSNSLLVPQHTAIVVDQKLTFSCDVCAKLFDSKAKLEKHSRTHSEEPTFECRMCDKKFRTQSTLTCHEKVHGENGVDNIFSCVTCGKVFKSDDKLQVHMRLHTGEKPYQCKICMKCFNHQSNLIVHSRIHEKVKKALKCDLCNKVLDNEERLAIHMRLHTGEKPYKCSYCDKRFNHKSTVCTHEKTVHIAANAYKCDRCHKTFNQKCQLQYHEKLQENHVIACTMCDKVFCYKASHKDHMFRVHFPRSKKHRIIPSTNTNNENDGSGRNKFKCNVCDRRFYYKRALEMHMGVHDITLDTNVLYFSCNYCPETFTDEEPLLKHEAEHVANNTTDFLENMKSLEQSEEDPENGEVCGKLRCPLCFARFDEMSQLRDHHKTHLCSNAEKCDKCGPTLAEDYDLMASTYNEADDTAPTQCQICERTLGNFELYQNHFHYHTSRVPFYCYQCRKEFTDKKELYAHTKTHASRDLESYTCEICAKVFSTKGNFRRHLKSHETVRAFACDRCFKQFDYKSSLDTHLKKAHGIESYS</sequence>
<keyword evidence="9" id="KW-0804">Transcription</keyword>